<evidence type="ECO:0000313" key="1">
    <source>
        <dbReference type="EMBL" id="CAN0271155.1"/>
    </source>
</evidence>
<reference evidence="1" key="1">
    <citation type="submission" date="2023-05" db="EMBL/GenBank/DDBJ databases">
        <authorList>
            <consortium name="ELIXIR-Norway"/>
        </authorList>
    </citation>
    <scope>NUCLEOTIDE SEQUENCE</scope>
</reference>
<protein>
    <submittedName>
        <fullName evidence="1">Uncharacterized protein</fullName>
    </submittedName>
</protein>
<sequence>MEAWVAEPSTTVGRKPALPPRLPGPQVGVEGQSRRIYCTVSRQTPRWRHCSQPGLTERPPLSTHRERSTRADTPRTPISAPAPRPLPGRVPGTVSALLTGGRGCACLLPSLPGSSVGLVNGVRDQGPSSSPEIHVGAATAPNQCPSGESGKIRCLRHCRSPKESRGESSYRPRPPPDPAHRPPFLSTGRVPSAGTPGAAVTGPAGLAPRRGHQEHPGDMVVRGLTLSPRALLGNKGRKHTRTEMGLCPLPLGGQGSSD</sequence>
<gene>
    <name evidence="1" type="ORF">MRATA1EN22A_LOCUS14677</name>
</gene>
<dbReference type="EMBL" id="OX596109">
    <property type="protein sequence ID" value="CAN0271155.1"/>
    <property type="molecule type" value="Genomic_DNA"/>
</dbReference>
<reference evidence="1" key="2">
    <citation type="submission" date="2025-03" db="EMBL/GenBank/DDBJ databases">
        <authorList>
            <consortium name="ELIXIR-Norway"/>
            <consortium name="Elixir Norway"/>
        </authorList>
    </citation>
    <scope>NUCLEOTIDE SEQUENCE</scope>
</reference>
<accession>A0AC59Z6X4</accession>
<dbReference type="Proteomes" id="UP001162501">
    <property type="component" value="Chromosome 25"/>
</dbReference>
<evidence type="ECO:0000313" key="2">
    <source>
        <dbReference type="Proteomes" id="UP001162501"/>
    </source>
</evidence>
<organism evidence="1 2">
    <name type="scientific">Rangifer tarandus platyrhynchus</name>
    <name type="common">Svalbard reindeer</name>
    <dbReference type="NCBI Taxonomy" id="3082113"/>
    <lineage>
        <taxon>Eukaryota</taxon>
        <taxon>Metazoa</taxon>
        <taxon>Chordata</taxon>
        <taxon>Craniata</taxon>
        <taxon>Vertebrata</taxon>
        <taxon>Euteleostomi</taxon>
        <taxon>Mammalia</taxon>
        <taxon>Eutheria</taxon>
        <taxon>Laurasiatheria</taxon>
        <taxon>Artiodactyla</taxon>
        <taxon>Ruminantia</taxon>
        <taxon>Pecora</taxon>
        <taxon>Cervidae</taxon>
        <taxon>Odocoileinae</taxon>
        <taxon>Rangifer</taxon>
    </lineage>
</organism>
<name>A0AC59Z6X4_RANTA</name>
<proteinExistence type="predicted"/>